<keyword evidence="2" id="KW-1185">Reference proteome</keyword>
<sequence>MQLIPQTRRSVLAICDEAGTSSYLYPLPTDWSEYPIKSVPGGLVNPAVIFCEPCSTSVYEIHEKDEKGSSCAAGNALREF</sequence>
<accession>A0AAD9LRX2</accession>
<dbReference type="Proteomes" id="UP001259832">
    <property type="component" value="Unassembled WGS sequence"/>
</dbReference>
<dbReference type="EMBL" id="JASMQC010000006">
    <property type="protein sequence ID" value="KAK1944559.1"/>
    <property type="molecule type" value="Genomic_DNA"/>
</dbReference>
<reference evidence="1" key="1">
    <citation type="submission" date="2023-08" db="EMBL/GenBank/DDBJ databases">
        <title>Reference Genome Resource for the Citrus Pathogen Phytophthora citrophthora.</title>
        <authorList>
            <person name="Moller H."/>
            <person name="Coetzee B."/>
            <person name="Rose L.J."/>
            <person name="Van Niekerk J.M."/>
        </authorList>
    </citation>
    <scope>NUCLEOTIDE SEQUENCE</scope>
    <source>
        <strain evidence="1">STE-U-9442</strain>
    </source>
</reference>
<proteinExistence type="predicted"/>
<evidence type="ECO:0000313" key="1">
    <source>
        <dbReference type="EMBL" id="KAK1944559.1"/>
    </source>
</evidence>
<evidence type="ECO:0000313" key="2">
    <source>
        <dbReference type="Proteomes" id="UP001259832"/>
    </source>
</evidence>
<gene>
    <name evidence="1" type="ORF">P3T76_004471</name>
</gene>
<dbReference type="AlphaFoldDB" id="A0AAD9LRX2"/>
<organism evidence="1 2">
    <name type="scientific">Phytophthora citrophthora</name>
    <dbReference type="NCBI Taxonomy" id="4793"/>
    <lineage>
        <taxon>Eukaryota</taxon>
        <taxon>Sar</taxon>
        <taxon>Stramenopiles</taxon>
        <taxon>Oomycota</taxon>
        <taxon>Peronosporomycetes</taxon>
        <taxon>Peronosporales</taxon>
        <taxon>Peronosporaceae</taxon>
        <taxon>Phytophthora</taxon>
    </lineage>
</organism>
<protein>
    <submittedName>
        <fullName evidence="1">Uncharacterized protein</fullName>
    </submittedName>
</protein>
<name>A0AAD9LRX2_9STRA</name>
<comment type="caution">
    <text evidence="1">The sequence shown here is derived from an EMBL/GenBank/DDBJ whole genome shotgun (WGS) entry which is preliminary data.</text>
</comment>